<name>A0A841ZLW3_9LIST</name>
<feature type="transmembrane region" description="Helical" evidence="1">
    <location>
        <begin position="6"/>
        <end position="24"/>
    </location>
</feature>
<dbReference type="AlphaFoldDB" id="A0A841ZLW3"/>
<organism evidence="2 3">
    <name type="scientific">Listeria aquatica</name>
    <dbReference type="NCBI Taxonomy" id="1494960"/>
    <lineage>
        <taxon>Bacteria</taxon>
        <taxon>Bacillati</taxon>
        <taxon>Bacillota</taxon>
        <taxon>Bacilli</taxon>
        <taxon>Bacillales</taxon>
        <taxon>Listeriaceae</taxon>
        <taxon>Listeria</taxon>
    </lineage>
</organism>
<comment type="caution">
    <text evidence="2">The sequence shown here is derived from an EMBL/GenBank/DDBJ whole genome shotgun (WGS) entry which is preliminary data.</text>
</comment>
<keyword evidence="1" id="KW-0812">Transmembrane</keyword>
<gene>
    <name evidence="2" type="ORF">HB912_02070</name>
</gene>
<keyword evidence="1" id="KW-1133">Transmembrane helix</keyword>
<dbReference type="Proteomes" id="UP000559885">
    <property type="component" value="Unassembled WGS sequence"/>
</dbReference>
<keyword evidence="1" id="KW-0472">Membrane</keyword>
<protein>
    <submittedName>
        <fullName evidence="2">Uncharacterized protein</fullName>
    </submittedName>
</protein>
<sequence>MQEAVILASLIIIGFIFLVFEYHFSAKKAVRYMKENNLTKKALRDKIEIYED</sequence>
<evidence type="ECO:0000313" key="3">
    <source>
        <dbReference type="Proteomes" id="UP000559885"/>
    </source>
</evidence>
<proteinExistence type="predicted"/>
<dbReference type="EMBL" id="JAARRM010000001">
    <property type="protein sequence ID" value="MBC1520428.1"/>
    <property type="molecule type" value="Genomic_DNA"/>
</dbReference>
<evidence type="ECO:0000313" key="2">
    <source>
        <dbReference type="EMBL" id="MBC1520428.1"/>
    </source>
</evidence>
<dbReference type="RefSeq" id="WP_185371995.1">
    <property type="nucleotide sequence ID" value="NZ_JAARRM010000001.1"/>
</dbReference>
<evidence type="ECO:0000256" key="1">
    <source>
        <dbReference type="SAM" id="Phobius"/>
    </source>
</evidence>
<accession>A0A841ZLW3</accession>
<reference evidence="2 3" key="1">
    <citation type="submission" date="2020-03" db="EMBL/GenBank/DDBJ databases">
        <title>Soil Listeria distribution.</title>
        <authorList>
            <person name="Liao J."/>
            <person name="Wiedmann M."/>
        </authorList>
    </citation>
    <scope>NUCLEOTIDE SEQUENCE [LARGE SCALE GENOMIC DNA]</scope>
    <source>
        <strain evidence="2 3">FSL L7-1507</strain>
    </source>
</reference>